<protein>
    <submittedName>
        <fullName evidence="2">Uncharacterized protein</fullName>
    </submittedName>
</protein>
<feature type="region of interest" description="Disordered" evidence="1">
    <location>
        <begin position="1"/>
        <end position="21"/>
    </location>
</feature>
<dbReference type="EMBL" id="CP136865">
    <property type="protein sequence ID" value="WOJ97417.1"/>
    <property type="molecule type" value="Genomic_DNA"/>
</dbReference>
<keyword evidence="3" id="KW-1185">Reference proteome</keyword>
<accession>A0ABZ0ICZ7</accession>
<dbReference type="RefSeq" id="WP_407328243.1">
    <property type="nucleotide sequence ID" value="NZ_CP136865.1"/>
</dbReference>
<proteinExistence type="predicted"/>
<evidence type="ECO:0000313" key="3">
    <source>
        <dbReference type="Proteomes" id="UP001626549"/>
    </source>
</evidence>
<reference evidence="2 3" key="1">
    <citation type="submission" date="2023-10" db="EMBL/GenBank/DDBJ databases">
        <title>Two novel species belonging to the OM43/NOR5 clade.</title>
        <authorList>
            <person name="Park M."/>
        </authorList>
    </citation>
    <scope>NUCLEOTIDE SEQUENCE [LARGE SCALE GENOMIC DNA]</scope>
    <source>
        <strain evidence="2 3">IMCC45268</strain>
    </source>
</reference>
<sequence>MAKEGRIDKAQQRNGDIRNDRWPGNSPYLGVEARGYRYILGFFPRQNGFLLAFTKPLVNQRVSRFMEKLSL</sequence>
<dbReference type="Proteomes" id="UP001626549">
    <property type="component" value="Chromosome"/>
</dbReference>
<evidence type="ECO:0000256" key="1">
    <source>
        <dbReference type="SAM" id="MobiDB-lite"/>
    </source>
</evidence>
<organism evidence="2 3">
    <name type="scientific">Congregibacter brevis</name>
    <dbReference type="NCBI Taxonomy" id="3081201"/>
    <lineage>
        <taxon>Bacteria</taxon>
        <taxon>Pseudomonadati</taxon>
        <taxon>Pseudomonadota</taxon>
        <taxon>Gammaproteobacteria</taxon>
        <taxon>Cellvibrionales</taxon>
        <taxon>Halieaceae</taxon>
        <taxon>Congregibacter</taxon>
    </lineage>
</organism>
<evidence type="ECO:0000313" key="2">
    <source>
        <dbReference type="EMBL" id="WOJ97417.1"/>
    </source>
</evidence>
<name>A0ABZ0ICZ7_9GAMM</name>
<gene>
    <name evidence="2" type="ORF">R0137_02315</name>
</gene>